<dbReference type="InterPro" id="IPR013815">
    <property type="entry name" value="ATP_grasp_subdomain_1"/>
</dbReference>
<evidence type="ECO:0000313" key="17">
    <source>
        <dbReference type="Proteomes" id="UP000466578"/>
    </source>
</evidence>
<evidence type="ECO:0000256" key="3">
    <source>
        <dbReference type="ARBA" id="ARBA00004742"/>
    </source>
</evidence>
<evidence type="ECO:0000256" key="7">
    <source>
        <dbReference type="ARBA" id="ARBA00022679"/>
    </source>
</evidence>
<dbReference type="SUPFAM" id="SSF56059">
    <property type="entry name" value="Glutathione synthetase ATP-binding domain-like"/>
    <property type="match status" value="1"/>
</dbReference>
<dbReference type="EMBL" id="AP022597">
    <property type="protein sequence ID" value="BBY72465.1"/>
    <property type="molecule type" value="Genomic_DNA"/>
</dbReference>
<feature type="domain" description="Pyruvate phosphate dikinase AMP/ATP-binding" evidence="15">
    <location>
        <begin position="43"/>
        <end position="337"/>
    </location>
</feature>
<reference evidence="16 17" key="1">
    <citation type="journal article" date="2019" name="Emerg. Microbes Infect.">
        <title>Comprehensive subspecies identification of 175 nontuberculous mycobacteria species based on 7547 genomic profiles.</title>
        <authorList>
            <person name="Matsumoto Y."/>
            <person name="Kinjo T."/>
            <person name="Motooka D."/>
            <person name="Nabeya D."/>
            <person name="Jung N."/>
            <person name="Uechi K."/>
            <person name="Horii T."/>
            <person name="Iida T."/>
            <person name="Fujita J."/>
            <person name="Nakamura S."/>
        </authorList>
    </citation>
    <scope>NUCLEOTIDE SEQUENCE [LARGE SCALE GENOMIC DNA]</scope>
    <source>
        <strain evidence="16 17">JCM 30622</strain>
    </source>
</reference>
<dbReference type="GeneID" id="45454968"/>
<comment type="cofactor">
    <cofactor evidence="1">
        <name>Mg(2+)</name>
        <dbReference type="ChEBI" id="CHEBI:18420"/>
    </cofactor>
</comment>
<dbReference type="InterPro" id="IPR002192">
    <property type="entry name" value="PPDK_AMP/ATP-bd"/>
</dbReference>
<proteinExistence type="inferred from homology"/>
<evidence type="ECO:0000313" key="16">
    <source>
        <dbReference type="EMBL" id="BBY72465.1"/>
    </source>
</evidence>
<gene>
    <name evidence="16" type="ORF">MPRI_46520</name>
</gene>
<evidence type="ECO:0000256" key="6">
    <source>
        <dbReference type="ARBA" id="ARBA00021623"/>
    </source>
</evidence>
<evidence type="ECO:0000256" key="9">
    <source>
        <dbReference type="ARBA" id="ARBA00022741"/>
    </source>
</evidence>
<evidence type="ECO:0000259" key="15">
    <source>
        <dbReference type="Pfam" id="PF01326"/>
    </source>
</evidence>
<comment type="pathway">
    <text evidence="3">Carbohydrate biosynthesis; gluconeogenesis.</text>
</comment>
<evidence type="ECO:0000256" key="2">
    <source>
        <dbReference type="ARBA" id="ARBA00002988"/>
    </source>
</evidence>
<keyword evidence="11" id="KW-0067">ATP-binding</keyword>
<name>A0ABM7KCK3_9MYCO</name>
<comment type="similarity">
    <text evidence="4">Belongs to the PEP-utilizing enzyme family.</text>
</comment>
<evidence type="ECO:0000256" key="5">
    <source>
        <dbReference type="ARBA" id="ARBA00011996"/>
    </source>
</evidence>
<evidence type="ECO:0000256" key="8">
    <source>
        <dbReference type="ARBA" id="ARBA00022723"/>
    </source>
</evidence>
<dbReference type="PANTHER" id="PTHR43030">
    <property type="entry name" value="PHOSPHOENOLPYRUVATE SYNTHASE"/>
    <property type="match status" value="1"/>
</dbReference>
<dbReference type="InterPro" id="IPR006319">
    <property type="entry name" value="PEP_synth"/>
</dbReference>
<dbReference type="Gene3D" id="3.30.470.20">
    <property type="entry name" value="ATP-grasp fold, B domain"/>
    <property type="match status" value="1"/>
</dbReference>
<dbReference type="Gene3D" id="3.30.1490.20">
    <property type="entry name" value="ATP-grasp fold, A domain"/>
    <property type="match status" value="1"/>
</dbReference>
<protein>
    <recommendedName>
        <fullName evidence="6">Phosphoenolpyruvate synthase</fullName>
        <ecNumber evidence="5">2.7.9.2</ecNumber>
    </recommendedName>
    <alternativeName>
        <fullName evidence="13">Pyruvate, water dikinase</fullName>
    </alternativeName>
</protein>
<dbReference type="Pfam" id="PF01326">
    <property type="entry name" value="PPDK_N"/>
    <property type="match status" value="1"/>
</dbReference>
<evidence type="ECO:0000256" key="11">
    <source>
        <dbReference type="ARBA" id="ARBA00022840"/>
    </source>
</evidence>
<evidence type="ECO:0000256" key="1">
    <source>
        <dbReference type="ARBA" id="ARBA00001946"/>
    </source>
</evidence>
<dbReference type="RefSeq" id="WP_080588018.1">
    <property type="nucleotide sequence ID" value="NC_016948.1"/>
</dbReference>
<evidence type="ECO:0000256" key="12">
    <source>
        <dbReference type="ARBA" id="ARBA00022842"/>
    </source>
</evidence>
<dbReference type="Proteomes" id="UP000466578">
    <property type="component" value="Chromosome"/>
</dbReference>
<sequence length="338" mass="35778">MTTGQKPAGTVNNRGLAEGTHRAEHMAMHVVPLHRCSSELGAEVGGKAIGLGALTKQGLSVPPGFVITVSAYREAVAAAGVAPRIAELLTTTGTDRDRSAAITALFDQVALPERLAVQVVEAYAQIGGGPVAVRSSAIAEDTAEASFAGQQDTYLWIEGEPALLDAVVRCWASLYTTRAIGYRRRFNVASDDVAMAVVVQQMVPAVAAGVTMTLEPVTGDRDQIYIASALGLGEGVVNGDVETDSAWVDKAALCVRRREIARQTRAHRYESGAVRIVDLAPGEGDAPSLDDDTLLRVARLALQIEQNAGYAVDVEWAVDASGEVHLLQARPETVWNNQ</sequence>
<dbReference type="EC" id="2.7.9.2" evidence="5"/>
<keyword evidence="17" id="KW-1185">Reference proteome</keyword>
<dbReference type="PANTHER" id="PTHR43030:SF1">
    <property type="entry name" value="PHOSPHOENOLPYRUVATE SYNTHASE"/>
    <property type="match status" value="1"/>
</dbReference>
<accession>A0ABM7KCK3</accession>
<keyword evidence="8" id="KW-0479">Metal-binding</keyword>
<evidence type="ECO:0000256" key="14">
    <source>
        <dbReference type="ARBA" id="ARBA00047700"/>
    </source>
</evidence>
<evidence type="ECO:0000256" key="13">
    <source>
        <dbReference type="ARBA" id="ARBA00033470"/>
    </source>
</evidence>
<comment type="function">
    <text evidence="2">Catalyzes the phosphorylation of pyruvate to phosphoenolpyruvate.</text>
</comment>
<evidence type="ECO:0000256" key="4">
    <source>
        <dbReference type="ARBA" id="ARBA00007837"/>
    </source>
</evidence>
<comment type="catalytic activity">
    <reaction evidence="14">
        <text>pyruvate + ATP + H2O = phosphoenolpyruvate + AMP + phosphate + 2 H(+)</text>
        <dbReference type="Rhea" id="RHEA:11364"/>
        <dbReference type="ChEBI" id="CHEBI:15361"/>
        <dbReference type="ChEBI" id="CHEBI:15377"/>
        <dbReference type="ChEBI" id="CHEBI:15378"/>
        <dbReference type="ChEBI" id="CHEBI:30616"/>
        <dbReference type="ChEBI" id="CHEBI:43474"/>
        <dbReference type="ChEBI" id="CHEBI:58702"/>
        <dbReference type="ChEBI" id="CHEBI:456215"/>
        <dbReference type="EC" id="2.7.9.2"/>
    </reaction>
</comment>
<keyword evidence="12" id="KW-0460">Magnesium</keyword>
<keyword evidence="10" id="KW-0418">Kinase</keyword>
<keyword evidence="9" id="KW-0547">Nucleotide-binding</keyword>
<evidence type="ECO:0000256" key="10">
    <source>
        <dbReference type="ARBA" id="ARBA00022777"/>
    </source>
</evidence>
<organism evidence="16 17">
    <name type="scientific">Mycobacterium paraintracellulare</name>
    <dbReference type="NCBI Taxonomy" id="1138383"/>
    <lineage>
        <taxon>Bacteria</taxon>
        <taxon>Bacillati</taxon>
        <taxon>Actinomycetota</taxon>
        <taxon>Actinomycetes</taxon>
        <taxon>Mycobacteriales</taxon>
        <taxon>Mycobacteriaceae</taxon>
        <taxon>Mycobacterium</taxon>
        <taxon>Mycobacterium avium complex (MAC)</taxon>
    </lineage>
</organism>
<keyword evidence="7" id="KW-0808">Transferase</keyword>